<evidence type="ECO:0000313" key="7">
    <source>
        <dbReference type="Proteomes" id="UP001177003"/>
    </source>
</evidence>
<evidence type="ECO:0000256" key="2">
    <source>
        <dbReference type="ARBA" id="ARBA00022614"/>
    </source>
</evidence>
<dbReference type="Gene3D" id="1.10.10.10">
    <property type="entry name" value="Winged helix-like DNA-binding domain superfamily/Winged helix DNA-binding domain"/>
    <property type="match status" value="1"/>
</dbReference>
<keyword evidence="7" id="KW-1185">Reference proteome</keyword>
<evidence type="ECO:0000256" key="3">
    <source>
        <dbReference type="ARBA" id="ARBA00022737"/>
    </source>
</evidence>
<dbReference type="AlphaFoldDB" id="A0AA35ZYQ6"/>
<dbReference type="InterPro" id="IPR032675">
    <property type="entry name" value="LRR_dom_sf"/>
</dbReference>
<dbReference type="PROSITE" id="PS51153">
    <property type="entry name" value="RPW8"/>
    <property type="match status" value="1"/>
</dbReference>
<dbReference type="InterPro" id="IPR027417">
    <property type="entry name" value="P-loop_NTPase"/>
</dbReference>
<dbReference type="Gene3D" id="1.10.8.430">
    <property type="entry name" value="Helical domain of apoptotic protease-activating factors"/>
    <property type="match status" value="1"/>
</dbReference>
<sequence>MQRPSQANLSRRRFIRAVYVPKFCMCYVAAVGDMSLKCRIRRRCRLAAVGKQRLFLEITPPLGRHFPITIQIIKFIKNSTSSSSSMDPADLVGAGLGDAVSKLSDAIIHVIKKTSQFKPNLIQLQNTITRNKPIFDEIEKLIEVLDRPKKEKEMFIAQMEGAEALVLKCERIKWNFYKKYTHALKLDDLNASLLRFCQIDLQLLNTRGILDLLVAKNMQMRMMKGDAGRWSSRAPLLKDVVIGFDDRVRDLKAMVLKVSASGDECSVVVVSAAGGSGKTTLVTMLCHDPAIQEKFGRNIYFATISETPNLKMVVQNLLQSNQAGQKLDFINDDDAINQWGRFLGENKSETLLVLDDVWSDSIIKRFKFKFRGYKILATSRFTFKQFNTYHLQLLSHQDATALFRHSAFSECESEDADISDDLVDKLVKCCKQHPLALSVIGGLLKGADITSWLGMLKNLSDGKQTVLDLEESIPLCLARSLEVFKEESVIKQCYLDLGLFPEDQRIAATMLLDMWVHLYKDDEEGLATMNHLFELSYKNLATLLPIRKHSPVISNYCEDKALVQHDLMRTLAIRLSNQEPIEHRKRLIIHANGQDLPKLPKTIDARLFSISTDERFSLKWNDIQAPKVEVLVLNFMSRTYPLPQFMQSMESLKIIIFTNYGYHFSELQNFPSPQYLSGLTTIRLEHVSISSISTSILELPHLQKLSLIMCKIGNSFTEYTPNKLQSLLEIDIDSCDDLITFPTMLCNLVNLRKLNITNCLELSSLSEEFGKNLSNLEVLRLASCSNLATLPKWIRNMQKLSVIDLTDCLNLLELPGEIGELSSLRMIHMRGCTGLRELPLSVKGLCPLEVVCDEEISLLWTHLTCVKVKLVEEDRFSTFLNITQDYI</sequence>
<evidence type="ECO:0000256" key="4">
    <source>
        <dbReference type="ARBA" id="ARBA00022821"/>
    </source>
</evidence>
<dbReference type="GO" id="GO:0006952">
    <property type="term" value="P:defense response"/>
    <property type="evidence" value="ECO:0007669"/>
    <property type="project" value="UniProtKB-KW"/>
</dbReference>
<dbReference type="InterPro" id="IPR002182">
    <property type="entry name" value="NB-ARC"/>
</dbReference>
<dbReference type="EMBL" id="OX465085">
    <property type="protein sequence ID" value="CAI9301350.1"/>
    <property type="molecule type" value="Genomic_DNA"/>
</dbReference>
<keyword evidence="4" id="KW-0611">Plant defense</keyword>
<dbReference type="InterPro" id="IPR036388">
    <property type="entry name" value="WH-like_DNA-bd_sf"/>
</dbReference>
<dbReference type="PRINTS" id="PR00364">
    <property type="entry name" value="DISEASERSIST"/>
</dbReference>
<dbReference type="InterPro" id="IPR008808">
    <property type="entry name" value="Powdery_mildew-R_dom"/>
</dbReference>
<dbReference type="PANTHER" id="PTHR36766:SF15">
    <property type="entry name" value="POWDERY MILDEW RESISTANCE PROTEIN, RPW8"/>
    <property type="match status" value="1"/>
</dbReference>
<comment type="similarity">
    <text evidence="1">Belongs to the disease resistance NB-LRR family.</text>
</comment>
<organism evidence="6 7">
    <name type="scientific">Lactuca saligna</name>
    <name type="common">Willowleaf lettuce</name>
    <dbReference type="NCBI Taxonomy" id="75948"/>
    <lineage>
        <taxon>Eukaryota</taxon>
        <taxon>Viridiplantae</taxon>
        <taxon>Streptophyta</taxon>
        <taxon>Embryophyta</taxon>
        <taxon>Tracheophyta</taxon>
        <taxon>Spermatophyta</taxon>
        <taxon>Magnoliopsida</taxon>
        <taxon>eudicotyledons</taxon>
        <taxon>Gunneridae</taxon>
        <taxon>Pentapetalae</taxon>
        <taxon>asterids</taxon>
        <taxon>campanulids</taxon>
        <taxon>Asterales</taxon>
        <taxon>Asteraceae</taxon>
        <taxon>Cichorioideae</taxon>
        <taxon>Cichorieae</taxon>
        <taxon>Lactucinae</taxon>
        <taxon>Lactuca</taxon>
    </lineage>
</organism>
<keyword evidence="3" id="KW-0677">Repeat</keyword>
<dbReference type="Pfam" id="PF00931">
    <property type="entry name" value="NB-ARC"/>
    <property type="match status" value="1"/>
</dbReference>
<dbReference type="PANTHER" id="PTHR36766">
    <property type="entry name" value="PLANT BROAD-SPECTRUM MILDEW RESISTANCE PROTEIN RPW8"/>
    <property type="match status" value="1"/>
</dbReference>
<feature type="domain" description="RPW8" evidence="5">
    <location>
        <begin position="83"/>
        <end position="235"/>
    </location>
</feature>
<dbReference type="Gene3D" id="3.40.50.300">
    <property type="entry name" value="P-loop containing nucleotide triphosphate hydrolases"/>
    <property type="match status" value="1"/>
</dbReference>
<proteinExistence type="inferred from homology"/>
<evidence type="ECO:0000313" key="6">
    <source>
        <dbReference type="EMBL" id="CAI9301350.1"/>
    </source>
</evidence>
<keyword evidence="2" id="KW-0433">Leucine-rich repeat</keyword>
<dbReference type="Pfam" id="PF05659">
    <property type="entry name" value="RPW8"/>
    <property type="match status" value="1"/>
</dbReference>
<evidence type="ECO:0000256" key="1">
    <source>
        <dbReference type="ARBA" id="ARBA00008894"/>
    </source>
</evidence>
<accession>A0AA35ZYQ6</accession>
<name>A0AA35ZYQ6_LACSI</name>
<dbReference type="SUPFAM" id="SSF52540">
    <property type="entry name" value="P-loop containing nucleoside triphosphate hydrolases"/>
    <property type="match status" value="1"/>
</dbReference>
<protein>
    <recommendedName>
        <fullName evidence="5">RPW8 domain-containing protein</fullName>
    </recommendedName>
</protein>
<dbReference type="GO" id="GO:0043531">
    <property type="term" value="F:ADP binding"/>
    <property type="evidence" value="ECO:0007669"/>
    <property type="project" value="InterPro"/>
</dbReference>
<gene>
    <name evidence="6" type="ORF">LSALG_LOCUS39907</name>
</gene>
<dbReference type="SUPFAM" id="SSF52047">
    <property type="entry name" value="RNI-like"/>
    <property type="match status" value="1"/>
</dbReference>
<dbReference type="InterPro" id="IPR042197">
    <property type="entry name" value="Apaf_helical"/>
</dbReference>
<evidence type="ECO:0000259" key="5">
    <source>
        <dbReference type="PROSITE" id="PS51153"/>
    </source>
</evidence>
<reference evidence="6" key="1">
    <citation type="submission" date="2023-04" db="EMBL/GenBank/DDBJ databases">
        <authorList>
            <person name="Vijverberg K."/>
            <person name="Xiong W."/>
            <person name="Schranz E."/>
        </authorList>
    </citation>
    <scope>NUCLEOTIDE SEQUENCE</scope>
</reference>
<dbReference type="Gene3D" id="3.80.10.10">
    <property type="entry name" value="Ribonuclease Inhibitor"/>
    <property type="match status" value="1"/>
</dbReference>
<dbReference type="Proteomes" id="UP001177003">
    <property type="component" value="Chromosome 9"/>
</dbReference>